<dbReference type="EMBL" id="VTWU01000003">
    <property type="protein sequence ID" value="KAA9333008.1"/>
    <property type="molecule type" value="Genomic_DNA"/>
</dbReference>
<organism evidence="1 2">
    <name type="scientific">Hymenobacter busanensis</name>
    <dbReference type="NCBI Taxonomy" id="2607656"/>
    <lineage>
        <taxon>Bacteria</taxon>
        <taxon>Pseudomonadati</taxon>
        <taxon>Bacteroidota</taxon>
        <taxon>Cytophagia</taxon>
        <taxon>Cytophagales</taxon>
        <taxon>Hymenobacteraceae</taxon>
        <taxon>Hymenobacter</taxon>
    </lineage>
</organism>
<gene>
    <name evidence="1" type="ORF">F0P96_08465</name>
</gene>
<dbReference type="AlphaFoldDB" id="A0A7L4ZYL2"/>
<dbReference type="Proteomes" id="UP000326380">
    <property type="component" value="Unassembled WGS sequence"/>
</dbReference>
<proteinExistence type="predicted"/>
<keyword evidence="2" id="KW-1185">Reference proteome</keyword>
<reference evidence="1 2" key="1">
    <citation type="submission" date="2019-09" db="EMBL/GenBank/DDBJ databases">
        <title>Genome sequence of Hymenobacter sp. M3.</title>
        <authorList>
            <person name="Srinivasan S."/>
        </authorList>
    </citation>
    <scope>NUCLEOTIDE SEQUENCE [LARGE SCALE GENOMIC DNA]</scope>
    <source>
        <strain evidence="1 2">M3</strain>
    </source>
</reference>
<evidence type="ECO:0000313" key="2">
    <source>
        <dbReference type="Proteomes" id="UP000326380"/>
    </source>
</evidence>
<dbReference type="RefSeq" id="WP_151078429.1">
    <property type="nucleotide sequence ID" value="NZ_CP047647.1"/>
</dbReference>
<sequence length="95" mass="10200">MSEPILQLVHQAHALTETAAASATDALERKKLILADLSLHLVQAALQHPRPEPAALRRYLFSILTVADGFVDELDLKSMAETLLPPPAAPATPAE</sequence>
<accession>A0A7L4ZYL2</accession>
<protein>
    <submittedName>
        <fullName evidence="1">Uncharacterized protein</fullName>
    </submittedName>
</protein>
<comment type="caution">
    <text evidence="1">The sequence shown here is derived from an EMBL/GenBank/DDBJ whole genome shotgun (WGS) entry which is preliminary data.</text>
</comment>
<evidence type="ECO:0000313" key="1">
    <source>
        <dbReference type="EMBL" id="KAA9333008.1"/>
    </source>
</evidence>
<name>A0A7L4ZYL2_9BACT</name>